<dbReference type="SUPFAM" id="SSF52833">
    <property type="entry name" value="Thioredoxin-like"/>
    <property type="match status" value="1"/>
</dbReference>
<dbReference type="PANTHER" id="PTHR14684:SF2">
    <property type="entry name" value="THIOREDOXIN DOMAIN-CONTAINING PROTEIN 15"/>
    <property type="match status" value="1"/>
</dbReference>
<feature type="chain" id="PRO_5042017678" evidence="2">
    <location>
        <begin position="23"/>
        <end position="315"/>
    </location>
</feature>
<evidence type="ECO:0000256" key="2">
    <source>
        <dbReference type="SAM" id="SignalP"/>
    </source>
</evidence>
<dbReference type="PANTHER" id="PTHR14684">
    <property type="entry name" value="THIOREDOXIN DOMAIN-CONTAINING PROTEIN 15"/>
    <property type="match status" value="1"/>
</dbReference>
<dbReference type="Proteomes" id="UP001249851">
    <property type="component" value="Unassembled WGS sequence"/>
</dbReference>
<comment type="caution">
    <text evidence="4">The sequence shown here is derived from an EMBL/GenBank/DDBJ whole genome shotgun (WGS) entry which is preliminary data.</text>
</comment>
<evidence type="ECO:0000259" key="3">
    <source>
        <dbReference type="PROSITE" id="PS51352"/>
    </source>
</evidence>
<dbReference type="AlphaFoldDB" id="A0AAD9V3M5"/>
<name>A0AAD9V3M5_ACRCE</name>
<dbReference type="EMBL" id="JARQWQ010000037">
    <property type="protein sequence ID" value="KAK2560059.1"/>
    <property type="molecule type" value="Genomic_DNA"/>
</dbReference>
<dbReference type="Pfam" id="PF00085">
    <property type="entry name" value="Thioredoxin"/>
    <property type="match status" value="1"/>
</dbReference>
<feature type="transmembrane region" description="Helical" evidence="1">
    <location>
        <begin position="267"/>
        <end position="284"/>
    </location>
</feature>
<feature type="domain" description="Thioredoxin" evidence="3">
    <location>
        <begin position="104"/>
        <end position="239"/>
    </location>
</feature>
<dbReference type="InterPro" id="IPR042418">
    <property type="entry name" value="TXNDC15"/>
</dbReference>
<keyword evidence="1" id="KW-0812">Transmembrane</keyword>
<keyword evidence="1" id="KW-1133">Transmembrane helix</keyword>
<dbReference type="Gene3D" id="3.40.30.10">
    <property type="entry name" value="Glutaredoxin"/>
    <property type="match status" value="1"/>
</dbReference>
<feature type="signal peptide" evidence="2">
    <location>
        <begin position="1"/>
        <end position="22"/>
    </location>
</feature>
<keyword evidence="1" id="KW-0472">Membrane</keyword>
<dbReference type="PROSITE" id="PS51352">
    <property type="entry name" value="THIOREDOXIN_2"/>
    <property type="match status" value="1"/>
</dbReference>
<protein>
    <submittedName>
        <fullName evidence="4">Thioredoxin domain-containing protein 15</fullName>
    </submittedName>
</protein>
<reference evidence="4" key="1">
    <citation type="journal article" date="2023" name="G3 (Bethesda)">
        <title>Whole genome assembly and annotation of the endangered Caribbean coral Acropora cervicornis.</title>
        <authorList>
            <person name="Selwyn J.D."/>
            <person name="Vollmer S.V."/>
        </authorList>
    </citation>
    <scope>NUCLEOTIDE SEQUENCE</scope>
    <source>
        <strain evidence="4">K2</strain>
    </source>
</reference>
<dbReference type="InterPro" id="IPR036249">
    <property type="entry name" value="Thioredoxin-like_sf"/>
</dbReference>
<organism evidence="4 5">
    <name type="scientific">Acropora cervicornis</name>
    <name type="common">Staghorn coral</name>
    <dbReference type="NCBI Taxonomy" id="6130"/>
    <lineage>
        <taxon>Eukaryota</taxon>
        <taxon>Metazoa</taxon>
        <taxon>Cnidaria</taxon>
        <taxon>Anthozoa</taxon>
        <taxon>Hexacorallia</taxon>
        <taxon>Scleractinia</taxon>
        <taxon>Astrocoeniina</taxon>
        <taxon>Acroporidae</taxon>
        <taxon>Acropora</taxon>
    </lineage>
</organism>
<evidence type="ECO:0000313" key="4">
    <source>
        <dbReference type="EMBL" id="KAK2560059.1"/>
    </source>
</evidence>
<dbReference type="GO" id="GO:0060271">
    <property type="term" value="P:cilium assembly"/>
    <property type="evidence" value="ECO:0007669"/>
    <property type="project" value="TreeGrafter"/>
</dbReference>
<evidence type="ECO:0000256" key="1">
    <source>
        <dbReference type="SAM" id="Phobius"/>
    </source>
</evidence>
<keyword evidence="2" id="KW-0732">Signal</keyword>
<dbReference type="InterPro" id="IPR013766">
    <property type="entry name" value="Thioredoxin_domain"/>
</dbReference>
<evidence type="ECO:0000313" key="5">
    <source>
        <dbReference type="Proteomes" id="UP001249851"/>
    </source>
</evidence>
<accession>A0AAD9V3M5</accession>
<dbReference type="GO" id="GO:0005929">
    <property type="term" value="C:cilium"/>
    <property type="evidence" value="ECO:0007669"/>
    <property type="project" value="TreeGrafter"/>
</dbReference>
<proteinExistence type="predicted"/>
<reference evidence="4" key="2">
    <citation type="journal article" date="2023" name="Science">
        <title>Genomic signatures of disease resistance in endangered staghorn corals.</title>
        <authorList>
            <person name="Vollmer S.V."/>
            <person name="Selwyn J.D."/>
            <person name="Despard B.A."/>
            <person name="Roesel C.L."/>
        </authorList>
    </citation>
    <scope>NUCLEOTIDE SEQUENCE</scope>
    <source>
        <strain evidence="4">K2</strain>
    </source>
</reference>
<keyword evidence="5" id="KW-1185">Reference proteome</keyword>
<gene>
    <name evidence="4" type="ORF">P5673_017011</name>
</gene>
<sequence length="315" mass="35451">MAGKVCVHFAFLLCYIIVLDCALSNVSEPLSSAETEREEAVDQISSPVDGKANETLMDSMDTSLNEISFADANQTISVVNVTETVTNNSELEISKENETKDDAVVKSTALPKWFCKGLNDSQSNTSIYNRVVIVNSDELLRKINSSNDNESDSCAIVLFYTNYCPFSAKLAPLYNALGRVYGNLPVLAIDAHKQHSLNTRFGIVAVPTILLFHSGKPVLKFNYSVTLDDLRDFVKNNTGVEGNYSIQVSEVDYLGPLQSKPVEERDYYLLFSVLFLFAFGVIMFSKSSYRHLAWEKIQAVQWRRIFRWCNREKQD</sequence>